<reference evidence="1 2" key="1">
    <citation type="submission" date="2016-09" db="EMBL/GenBank/DDBJ databases">
        <title>Genome sequence of Eubacterium angustum.</title>
        <authorList>
            <person name="Poehlein A."/>
            <person name="Daniel R."/>
        </authorList>
    </citation>
    <scope>NUCLEOTIDE SEQUENCE [LARGE SCALE GENOMIC DNA]</scope>
    <source>
        <strain evidence="1 2">DSM 1989</strain>
    </source>
</reference>
<dbReference type="PANTHER" id="PTHR30087:SF1">
    <property type="entry name" value="HYPOTHETICAL CYTOSOLIC PROTEIN"/>
    <property type="match status" value="1"/>
</dbReference>
<proteinExistence type="predicted"/>
<dbReference type="InterPro" id="IPR007553">
    <property type="entry name" value="2-thiour_desulf"/>
</dbReference>
<name>A0A1S1V9Y9_9FIRM</name>
<dbReference type="RefSeq" id="WP_211266223.1">
    <property type="nucleotide sequence ID" value="NZ_MKIE01000001.1"/>
</dbReference>
<evidence type="ECO:0000313" key="2">
    <source>
        <dbReference type="Proteomes" id="UP000180254"/>
    </source>
</evidence>
<evidence type="ECO:0000313" key="1">
    <source>
        <dbReference type="EMBL" id="OHW63220.1"/>
    </source>
</evidence>
<sequence>MKKLDTVVDEKISIGISGCCYGSKVRYNNKGWDFLEFLGREKGDYIWHPVCPECMAGLGVPRNSIRIAGGTGDTVWSGEGKVMQQGKGDVTEGLKQGSLACMETLKRGETEVFIYMDGSPSCGVYRTNLKKQKRGNPPGVFGSLLLEQGYFLIPALEMQSPIKWWDWRRRMLAFVWLKKQEIETAEDIYAVWHVLKFLCQEIDNEKSREIGRRIASGQFEDIASEAESFRAEILEMLRKPSTVNKIKQSLWKNYTYYKKHMGLEVEEIMEPTDLRNMTTIASELVLMERKSFEEGFSFGTSPVIYRDRRRR</sequence>
<dbReference type="EMBL" id="MKIE01000001">
    <property type="protein sequence ID" value="OHW63220.1"/>
    <property type="molecule type" value="Genomic_DNA"/>
</dbReference>
<keyword evidence="2" id="KW-1185">Reference proteome</keyword>
<accession>A0A1S1V9Y9</accession>
<protein>
    <submittedName>
        <fullName evidence="1">Uncharacterized protein</fullName>
    </submittedName>
</protein>
<dbReference type="AlphaFoldDB" id="A0A1S1V9Y9"/>
<gene>
    <name evidence="1" type="ORF">EUAN_00840</name>
</gene>
<comment type="caution">
    <text evidence="1">The sequence shown here is derived from an EMBL/GenBank/DDBJ whole genome shotgun (WGS) entry which is preliminary data.</text>
</comment>
<dbReference type="STRING" id="39480.EUAN_00840"/>
<dbReference type="PANTHER" id="PTHR30087">
    <property type="entry name" value="INNER MEMBRANE PROTEIN"/>
    <property type="match status" value="1"/>
</dbReference>
<organism evidence="1 2">
    <name type="scientific">Andreesenia angusta</name>
    <dbReference type="NCBI Taxonomy" id="39480"/>
    <lineage>
        <taxon>Bacteria</taxon>
        <taxon>Bacillati</taxon>
        <taxon>Bacillota</taxon>
        <taxon>Tissierellia</taxon>
        <taxon>Tissierellales</taxon>
        <taxon>Gottschalkiaceae</taxon>
        <taxon>Andreesenia</taxon>
    </lineage>
</organism>
<dbReference type="Pfam" id="PF04463">
    <property type="entry name" value="2-thiour_desulf"/>
    <property type="match status" value="1"/>
</dbReference>
<dbReference type="Proteomes" id="UP000180254">
    <property type="component" value="Unassembled WGS sequence"/>
</dbReference>